<dbReference type="GO" id="GO:0016787">
    <property type="term" value="F:hydrolase activity"/>
    <property type="evidence" value="ECO:0007669"/>
    <property type="project" value="UniProtKB-KW"/>
</dbReference>
<reference evidence="3" key="1">
    <citation type="journal article" date="2019" name="Int. J. Syst. Evol. Microbiol.">
        <title>The Global Catalogue of Microorganisms (GCM) 10K type strain sequencing project: providing services to taxonomists for standard genome sequencing and annotation.</title>
        <authorList>
            <consortium name="The Broad Institute Genomics Platform"/>
            <consortium name="The Broad Institute Genome Sequencing Center for Infectious Disease"/>
            <person name="Wu L."/>
            <person name="Ma J."/>
        </authorList>
    </citation>
    <scope>NUCLEOTIDE SEQUENCE [LARGE SCALE GENOMIC DNA]</scope>
    <source>
        <strain evidence="3">JCM 30234</strain>
    </source>
</reference>
<evidence type="ECO:0000256" key="1">
    <source>
        <dbReference type="SAM" id="Phobius"/>
    </source>
</evidence>
<dbReference type="InterPro" id="IPR010315">
    <property type="entry name" value="DUF915_hydro-like"/>
</dbReference>
<comment type="caution">
    <text evidence="2">The sequence shown here is derived from an EMBL/GenBank/DDBJ whole genome shotgun (WGS) entry which is preliminary data.</text>
</comment>
<keyword evidence="2" id="KW-0378">Hydrolase</keyword>
<keyword evidence="1" id="KW-1133">Transmembrane helix</keyword>
<dbReference type="RefSeq" id="WP_382358366.1">
    <property type="nucleotide sequence ID" value="NZ_JBHTGR010000010.1"/>
</dbReference>
<evidence type="ECO:0000313" key="2">
    <source>
        <dbReference type="EMBL" id="MFC7746856.1"/>
    </source>
</evidence>
<dbReference type="InterPro" id="IPR029058">
    <property type="entry name" value="AB_hydrolase_fold"/>
</dbReference>
<keyword evidence="1" id="KW-0472">Membrane</keyword>
<feature type="transmembrane region" description="Helical" evidence="1">
    <location>
        <begin position="6"/>
        <end position="26"/>
    </location>
</feature>
<gene>
    <name evidence="2" type="ORF">ACFQU8_06360</name>
</gene>
<name>A0ABW2UW60_9BACI</name>
<organism evidence="2 3">
    <name type="scientific">Lentibacillus kimchii</name>
    <dbReference type="NCBI Taxonomy" id="1542911"/>
    <lineage>
        <taxon>Bacteria</taxon>
        <taxon>Bacillati</taxon>
        <taxon>Bacillota</taxon>
        <taxon>Bacilli</taxon>
        <taxon>Bacillales</taxon>
        <taxon>Bacillaceae</taxon>
        <taxon>Lentibacillus</taxon>
    </lineage>
</organism>
<keyword evidence="3" id="KW-1185">Reference proteome</keyword>
<keyword evidence="1" id="KW-0812">Transmembrane</keyword>
<dbReference type="Pfam" id="PF06028">
    <property type="entry name" value="DUF915"/>
    <property type="match status" value="1"/>
</dbReference>
<accession>A0ABW2UW60</accession>
<sequence length="276" mass="30731">MQAKSIIGIVAVILLIGGAAFGLYTLNKAQASGKTIEHPTVFVHGYKGTYYSFAHMLHRFDQTYDWGQTSLIYEVSRTGELTVHELTNGQVRKPVSIQVIFRNNRASVEKTTGWLAKVLAQMKETFNMNTVNLVSHSMGSLVATNYIEQYHDKATSPDIGKLIAIGGPFGGIYNDAYFKTNHDPAADDLKPGSRALKKLQMNKDAIPDHLKILSIGSVGDPVAVPESVAIIRRITDDRQLDYQMIHDPSLGHSELHDDYRVDRMVHKFLETSDETE</sequence>
<evidence type="ECO:0000313" key="3">
    <source>
        <dbReference type="Proteomes" id="UP001596620"/>
    </source>
</evidence>
<dbReference type="Proteomes" id="UP001596620">
    <property type="component" value="Unassembled WGS sequence"/>
</dbReference>
<protein>
    <submittedName>
        <fullName evidence="2">Alpha/beta hydrolase</fullName>
    </submittedName>
</protein>
<dbReference type="EMBL" id="JBHTGR010000010">
    <property type="protein sequence ID" value="MFC7746856.1"/>
    <property type="molecule type" value="Genomic_DNA"/>
</dbReference>
<proteinExistence type="predicted"/>
<dbReference type="SUPFAM" id="SSF53474">
    <property type="entry name" value="alpha/beta-Hydrolases"/>
    <property type="match status" value="1"/>
</dbReference>
<dbReference type="Gene3D" id="3.40.50.1820">
    <property type="entry name" value="alpha/beta hydrolase"/>
    <property type="match status" value="1"/>
</dbReference>